<dbReference type="InterPro" id="IPR014729">
    <property type="entry name" value="Rossmann-like_a/b/a_fold"/>
</dbReference>
<dbReference type="InterPro" id="IPR051305">
    <property type="entry name" value="tRNA_2-thiouridylase_MnmA"/>
</dbReference>
<dbReference type="GO" id="GO:0000049">
    <property type="term" value="F:tRNA binding"/>
    <property type="evidence" value="ECO:0007669"/>
    <property type="project" value="UniProtKB-KW"/>
</dbReference>
<dbReference type="CDD" id="cd01998">
    <property type="entry name" value="MnmA_TRMU-like"/>
    <property type="match status" value="1"/>
</dbReference>
<evidence type="ECO:0000256" key="7">
    <source>
        <dbReference type="ARBA" id="ARBA00022884"/>
    </source>
</evidence>
<dbReference type="SUPFAM" id="SSF52402">
    <property type="entry name" value="Adenine nucleotide alpha hydrolases-like"/>
    <property type="match status" value="1"/>
</dbReference>
<keyword evidence="13" id="KW-1185">Reference proteome</keyword>
<dbReference type="InterPro" id="IPR023382">
    <property type="entry name" value="MnmA-like_central_sf"/>
</dbReference>
<name>A0A495VL80_9BACT</name>
<evidence type="ECO:0000256" key="4">
    <source>
        <dbReference type="ARBA" id="ARBA00022694"/>
    </source>
</evidence>
<feature type="domain" description="tRNA-specific 2-thiouridylase MnmA-like central" evidence="11">
    <location>
        <begin position="202"/>
        <end position="263"/>
    </location>
</feature>
<dbReference type="GO" id="GO:0103016">
    <property type="term" value="F:tRNA-uridine 2-sulfurtransferase activity"/>
    <property type="evidence" value="ECO:0007669"/>
    <property type="project" value="UniProtKB-EC"/>
</dbReference>
<dbReference type="Proteomes" id="UP000269493">
    <property type="component" value="Unassembled WGS sequence"/>
</dbReference>
<evidence type="ECO:0000256" key="9">
    <source>
        <dbReference type="ARBA" id="ARBA00051542"/>
    </source>
</evidence>
<dbReference type="FunFam" id="2.30.30.280:FF:000001">
    <property type="entry name" value="tRNA-specific 2-thiouridylase MnmA"/>
    <property type="match status" value="1"/>
</dbReference>
<evidence type="ECO:0000256" key="5">
    <source>
        <dbReference type="ARBA" id="ARBA00022741"/>
    </source>
</evidence>
<evidence type="ECO:0000256" key="8">
    <source>
        <dbReference type="ARBA" id="ARBA00023157"/>
    </source>
</evidence>
<evidence type="ECO:0000259" key="11">
    <source>
        <dbReference type="Pfam" id="PF20259"/>
    </source>
</evidence>
<sequence length="355" mass="40097">MNIAMLASGGVDSSVAVYQLKEAGYTPTLFYIRIGMEDKDKNLDCHSEEDIEIVTYIARKYGCPMEIVSLHNEYWEYVMGYAFETIKRGLTPNPDVMCNKFIKFGFFEKYWGKDFDKIATGHYANTRIMDDITYLATAKDTIKDQTDFLAQLNHVQISKLLFPIGNMMKGEVRTIALQQNLPSARRKDSQGICFLGNINYNQFIRNYLGEKEGDIIDLKSGHIVGRHKGYWFHTIGQRKGLGLSGGPWFVIKKDPEQNILYVSNGSDPETQYGNILDLSGFQFISGNPLGDLSHNTPITFKNRHTPEFTPGTIQCIDNNIVRITSEKKIQGIAPGQFGVIYSHDKELCLASGIIQ</sequence>
<keyword evidence="4" id="KW-0819">tRNA processing</keyword>
<keyword evidence="8" id="KW-1015">Disulfide bond</keyword>
<dbReference type="Gene3D" id="3.40.50.620">
    <property type="entry name" value="HUPs"/>
    <property type="match status" value="1"/>
</dbReference>
<dbReference type="Gene3D" id="2.40.30.10">
    <property type="entry name" value="Translation factors"/>
    <property type="match status" value="1"/>
</dbReference>
<evidence type="ECO:0000256" key="6">
    <source>
        <dbReference type="ARBA" id="ARBA00022840"/>
    </source>
</evidence>
<dbReference type="InterPro" id="IPR004506">
    <property type="entry name" value="MnmA-like"/>
</dbReference>
<keyword evidence="5" id="KW-0547">Nucleotide-binding</keyword>
<dbReference type="PANTHER" id="PTHR43052:SF1">
    <property type="entry name" value="TRNA-5-TAURINOMETHYLURIDINE 2-SULFURTRANSFERASE"/>
    <property type="match status" value="1"/>
</dbReference>
<dbReference type="AlphaFoldDB" id="A0A495VL80"/>
<dbReference type="OrthoDB" id="9800696at2"/>
<dbReference type="GeneID" id="92928083"/>
<dbReference type="InterPro" id="IPR046885">
    <property type="entry name" value="MnmA-like_C"/>
</dbReference>
<keyword evidence="7" id="KW-0694">RNA-binding</keyword>
<reference evidence="12 13" key="1">
    <citation type="submission" date="2018-10" db="EMBL/GenBank/DDBJ databases">
        <title>Genomic Encyclopedia of Archaeal and Bacterial Type Strains, Phase II (KMG-II): from individual species to whole genera.</title>
        <authorList>
            <person name="Goeker M."/>
        </authorList>
    </citation>
    <scope>NUCLEOTIDE SEQUENCE [LARGE SCALE GENOMIC DNA]</scope>
    <source>
        <strain evidence="12 13">NSB1</strain>
    </source>
</reference>
<dbReference type="EC" id="2.8.1.13" evidence="1"/>
<organism evidence="12 13">
    <name type="scientific">Coprobacter fastidiosus NSB1 = JCM 33896</name>
    <dbReference type="NCBI Taxonomy" id="1349822"/>
    <lineage>
        <taxon>Bacteria</taxon>
        <taxon>Pseudomonadati</taxon>
        <taxon>Bacteroidota</taxon>
        <taxon>Bacteroidia</taxon>
        <taxon>Bacteroidales</taxon>
        <taxon>Barnesiellaceae</taxon>
        <taxon>Coprobacter</taxon>
    </lineage>
</organism>
<dbReference type="GO" id="GO:0005524">
    <property type="term" value="F:ATP binding"/>
    <property type="evidence" value="ECO:0007669"/>
    <property type="project" value="UniProtKB-KW"/>
</dbReference>
<evidence type="ECO:0000256" key="2">
    <source>
        <dbReference type="ARBA" id="ARBA00022555"/>
    </source>
</evidence>
<dbReference type="NCBIfam" id="TIGR00420">
    <property type="entry name" value="trmU"/>
    <property type="match status" value="1"/>
</dbReference>
<dbReference type="Pfam" id="PF03054">
    <property type="entry name" value="tRNA_Me_trans"/>
    <property type="match status" value="1"/>
</dbReference>
<accession>A0A495VL80</accession>
<dbReference type="RefSeq" id="WP_022602848.1">
    <property type="nucleotide sequence ID" value="NZ_KI440834.1"/>
</dbReference>
<gene>
    <name evidence="12" type="ORF">BC742_2246</name>
</gene>
<proteinExistence type="predicted"/>
<evidence type="ECO:0000256" key="3">
    <source>
        <dbReference type="ARBA" id="ARBA00022679"/>
    </source>
</evidence>
<dbReference type="Pfam" id="PF20259">
    <property type="entry name" value="tRNA_Me_trans_M"/>
    <property type="match status" value="1"/>
</dbReference>
<protein>
    <recommendedName>
        <fullName evidence="1">tRNA-uridine 2-sulfurtransferase</fullName>
        <ecNumber evidence="1">2.8.1.13</ecNumber>
    </recommendedName>
</protein>
<dbReference type="Gene3D" id="2.30.30.280">
    <property type="entry name" value="Adenine nucleotide alpha hydrolases-like domains"/>
    <property type="match status" value="1"/>
</dbReference>
<evidence type="ECO:0000259" key="10">
    <source>
        <dbReference type="Pfam" id="PF20258"/>
    </source>
</evidence>
<feature type="domain" description="tRNA-specific 2-thiouridylase MnmA-like C-terminal" evidence="10">
    <location>
        <begin position="293"/>
        <end position="354"/>
    </location>
</feature>
<dbReference type="PANTHER" id="PTHR43052">
    <property type="match status" value="1"/>
</dbReference>
<comment type="caution">
    <text evidence="12">The sequence shown here is derived from an EMBL/GenBank/DDBJ whole genome shotgun (WGS) entry which is preliminary data.</text>
</comment>
<comment type="catalytic activity">
    <reaction evidence="9">
        <text>S-sulfanyl-L-cysteinyl-[protein] + uridine(34) in tRNA + AH2 + ATP = 2-thiouridine(34) in tRNA + L-cysteinyl-[protein] + A + AMP + diphosphate + H(+)</text>
        <dbReference type="Rhea" id="RHEA:47032"/>
        <dbReference type="Rhea" id="RHEA-COMP:10131"/>
        <dbReference type="Rhea" id="RHEA-COMP:11726"/>
        <dbReference type="Rhea" id="RHEA-COMP:11727"/>
        <dbReference type="Rhea" id="RHEA-COMP:11728"/>
        <dbReference type="ChEBI" id="CHEBI:13193"/>
        <dbReference type="ChEBI" id="CHEBI:15378"/>
        <dbReference type="ChEBI" id="CHEBI:17499"/>
        <dbReference type="ChEBI" id="CHEBI:29950"/>
        <dbReference type="ChEBI" id="CHEBI:30616"/>
        <dbReference type="ChEBI" id="CHEBI:33019"/>
        <dbReference type="ChEBI" id="CHEBI:61963"/>
        <dbReference type="ChEBI" id="CHEBI:65315"/>
        <dbReference type="ChEBI" id="CHEBI:87170"/>
        <dbReference type="ChEBI" id="CHEBI:456215"/>
        <dbReference type="EC" id="2.8.1.13"/>
    </reaction>
</comment>
<dbReference type="EMBL" id="RBXN01000008">
    <property type="protein sequence ID" value="RKT50141.1"/>
    <property type="molecule type" value="Genomic_DNA"/>
</dbReference>
<evidence type="ECO:0000313" key="12">
    <source>
        <dbReference type="EMBL" id="RKT50141.1"/>
    </source>
</evidence>
<dbReference type="InterPro" id="IPR046884">
    <property type="entry name" value="MnmA-like_central"/>
</dbReference>
<dbReference type="GO" id="GO:0008033">
    <property type="term" value="P:tRNA processing"/>
    <property type="evidence" value="ECO:0007669"/>
    <property type="project" value="UniProtKB-KW"/>
</dbReference>
<evidence type="ECO:0000256" key="1">
    <source>
        <dbReference type="ARBA" id="ARBA00011949"/>
    </source>
</evidence>
<evidence type="ECO:0000313" key="13">
    <source>
        <dbReference type="Proteomes" id="UP000269493"/>
    </source>
</evidence>
<keyword evidence="6" id="KW-0067">ATP-binding</keyword>
<keyword evidence="2" id="KW-0820">tRNA-binding</keyword>
<dbReference type="Pfam" id="PF20258">
    <property type="entry name" value="tRNA_Me_trans_C"/>
    <property type="match status" value="1"/>
</dbReference>
<keyword evidence="3" id="KW-0808">Transferase</keyword>
<dbReference type="NCBIfam" id="NF001138">
    <property type="entry name" value="PRK00143.1"/>
    <property type="match status" value="1"/>
</dbReference>